<dbReference type="InterPro" id="IPR042098">
    <property type="entry name" value="TauD-like_sf"/>
</dbReference>
<dbReference type="PANTHER" id="PTHR30468">
    <property type="entry name" value="ALPHA-KETOGLUTARATE-DEPENDENT SULFONATE DIOXYGENASE"/>
    <property type="match status" value="1"/>
</dbReference>
<dbReference type="GO" id="GO:0046872">
    <property type="term" value="F:metal ion binding"/>
    <property type="evidence" value="ECO:0007669"/>
    <property type="project" value="UniProtKB-KW"/>
</dbReference>
<dbReference type="EMBL" id="CP138348">
    <property type="protein sequence ID" value="WPF88249.1"/>
    <property type="molecule type" value="Genomic_DNA"/>
</dbReference>
<dbReference type="Gene3D" id="3.60.130.10">
    <property type="entry name" value="Clavaminate synthase-like"/>
    <property type="match status" value="1"/>
</dbReference>
<evidence type="ECO:0000256" key="2">
    <source>
        <dbReference type="ARBA" id="ARBA00022723"/>
    </source>
</evidence>
<dbReference type="InterPro" id="IPR003819">
    <property type="entry name" value="TauD/TfdA-like"/>
</dbReference>
<keyword evidence="3 7" id="KW-0223">Dioxygenase</keyword>
<accession>A0AAF0ZFC8</accession>
<sequence length="363" mass="42008">MKIKSLSNYSASVGVEAYDIDWNCSEEIIELGRLCSSQCIVFVNQNIPVKKINEVMIAWGDPSMALIHEAIISKKVHGRHWREIFLNVGYPNKEIDENIPKYASIISYKKSKKNRPLGFFQNGELDWHSDQCAFDDGQRIIGLQSLSGSENSQTQFLCTHDAYESLSSQMQSMVKELIVKHKWVDNFMAPGLNSLQNVTLRYGMVPMDGMETRLYSETATGLPGMKIPSHSFDGFVGMSRAESDRIMDEIKKATYKEKYIYTQNWQDGQIVFMDQEITLHKRPTNIQDGDQRTMARSIFYVNKIFNNQKSQRLTQVRYKGDFYSVDDFIDLVDKDRKRIFEEWNNKEKLGIGESSHEFKHLKK</sequence>
<dbReference type="SUPFAM" id="SSF51197">
    <property type="entry name" value="Clavaminate synthase-like"/>
    <property type="match status" value="1"/>
</dbReference>
<protein>
    <submittedName>
        <fullName evidence="7">TauD/TfdA family dioxygenase</fullName>
    </submittedName>
</protein>
<organism evidence="7">
    <name type="scientific">Cyanobacterium aponinum AL20115</name>
    <dbReference type="NCBI Taxonomy" id="3090662"/>
    <lineage>
        <taxon>Bacteria</taxon>
        <taxon>Bacillati</taxon>
        <taxon>Cyanobacteriota</taxon>
        <taxon>Cyanophyceae</taxon>
        <taxon>Oscillatoriophycideae</taxon>
        <taxon>Chroococcales</taxon>
        <taxon>Geminocystaceae</taxon>
        <taxon>Cyanobacterium</taxon>
    </lineage>
</organism>
<dbReference type="RefSeq" id="WP_320001389.1">
    <property type="nucleotide sequence ID" value="NZ_CP138348.1"/>
</dbReference>
<dbReference type="GO" id="GO:0005737">
    <property type="term" value="C:cytoplasm"/>
    <property type="evidence" value="ECO:0007669"/>
    <property type="project" value="TreeGrafter"/>
</dbReference>
<keyword evidence="2" id="KW-0479">Metal-binding</keyword>
<proteinExistence type="inferred from homology"/>
<feature type="domain" description="TauD/TfdA-like" evidence="6">
    <location>
        <begin position="95"/>
        <end position="296"/>
    </location>
</feature>
<name>A0AAF0ZFC8_9CHRO</name>
<dbReference type="Pfam" id="PF02668">
    <property type="entry name" value="TauD"/>
    <property type="match status" value="1"/>
</dbReference>
<gene>
    <name evidence="7" type="ORF">SAY89_15835</name>
</gene>
<evidence type="ECO:0000256" key="3">
    <source>
        <dbReference type="ARBA" id="ARBA00022964"/>
    </source>
</evidence>
<comment type="similarity">
    <text evidence="1">Belongs to the TfdA dioxygenase family.</text>
</comment>
<keyword evidence="5" id="KW-0408">Iron</keyword>
<evidence type="ECO:0000256" key="1">
    <source>
        <dbReference type="ARBA" id="ARBA00005896"/>
    </source>
</evidence>
<evidence type="ECO:0000256" key="4">
    <source>
        <dbReference type="ARBA" id="ARBA00023002"/>
    </source>
</evidence>
<dbReference type="PANTHER" id="PTHR30468:SF1">
    <property type="entry name" value="ALPHA-KETOGLUTARATE-DEPENDENT SULFONATE DIOXYGENASE"/>
    <property type="match status" value="1"/>
</dbReference>
<evidence type="ECO:0000313" key="7">
    <source>
        <dbReference type="EMBL" id="WPF88249.1"/>
    </source>
</evidence>
<evidence type="ECO:0000259" key="6">
    <source>
        <dbReference type="Pfam" id="PF02668"/>
    </source>
</evidence>
<reference evidence="7" key="1">
    <citation type="submission" date="2023-11" db="EMBL/GenBank/DDBJ databases">
        <title>Genome sequence of Cyanobacterium aponinum BCRC AL20115.</title>
        <authorList>
            <person name="Chang H.-Y."/>
            <person name="Lin K.-M."/>
            <person name="Hsueh H.-T."/>
            <person name="Chu H.-A."/>
            <person name="Kuo C.-H."/>
        </authorList>
    </citation>
    <scope>NUCLEOTIDE SEQUENCE</scope>
    <source>
        <strain evidence="7">AL20115</strain>
    </source>
</reference>
<dbReference type="AlphaFoldDB" id="A0AAF0ZFC8"/>
<evidence type="ECO:0000256" key="5">
    <source>
        <dbReference type="ARBA" id="ARBA00023004"/>
    </source>
</evidence>
<dbReference type="GO" id="GO:0016706">
    <property type="term" value="F:2-oxoglutarate-dependent dioxygenase activity"/>
    <property type="evidence" value="ECO:0007669"/>
    <property type="project" value="TreeGrafter"/>
</dbReference>
<keyword evidence="4" id="KW-0560">Oxidoreductase</keyword>
<dbReference type="InterPro" id="IPR051323">
    <property type="entry name" value="AtsK-like"/>
</dbReference>